<evidence type="ECO:0000313" key="2">
    <source>
        <dbReference type="Proteomes" id="UP000297245"/>
    </source>
</evidence>
<gene>
    <name evidence="1" type="ORF">K435DRAFT_872582</name>
</gene>
<name>A0A4S8L186_DENBC</name>
<protein>
    <submittedName>
        <fullName evidence="1">Uncharacterized protein</fullName>
    </submittedName>
</protein>
<dbReference type="AlphaFoldDB" id="A0A4S8L186"/>
<sequence>MSEEEGPAKSTSNKKRRLQGEGAQMLPLVPFSLAFVLVTDLGKGLTITASALQIQTAYLGVRSFSDRDLTKETHIHDGKGLYALLKGHQHPLGSELIGNIATAMRINFIEPSQKRPQPGKGEGSWTKPIDPADSRLHIGGTTVPPIFRSTNYSISYDIRLNKTLELQTISSPVMFFYSILAFRMGKPPGEKTYLLILADRVLIRTL</sequence>
<evidence type="ECO:0000313" key="1">
    <source>
        <dbReference type="EMBL" id="THU82167.1"/>
    </source>
</evidence>
<dbReference type="EMBL" id="ML179752">
    <property type="protein sequence ID" value="THU82167.1"/>
    <property type="molecule type" value="Genomic_DNA"/>
</dbReference>
<organism evidence="1 2">
    <name type="scientific">Dendrothele bispora (strain CBS 962.96)</name>
    <dbReference type="NCBI Taxonomy" id="1314807"/>
    <lineage>
        <taxon>Eukaryota</taxon>
        <taxon>Fungi</taxon>
        <taxon>Dikarya</taxon>
        <taxon>Basidiomycota</taxon>
        <taxon>Agaricomycotina</taxon>
        <taxon>Agaricomycetes</taxon>
        <taxon>Agaricomycetidae</taxon>
        <taxon>Agaricales</taxon>
        <taxon>Agaricales incertae sedis</taxon>
        <taxon>Dendrothele</taxon>
    </lineage>
</organism>
<proteinExistence type="predicted"/>
<accession>A0A4S8L186</accession>
<reference evidence="1 2" key="1">
    <citation type="journal article" date="2019" name="Nat. Ecol. Evol.">
        <title>Megaphylogeny resolves global patterns of mushroom evolution.</title>
        <authorList>
            <person name="Varga T."/>
            <person name="Krizsan K."/>
            <person name="Foldi C."/>
            <person name="Dima B."/>
            <person name="Sanchez-Garcia M."/>
            <person name="Sanchez-Ramirez S."/>
            <person name="Szollosi G.J."/>
            <person name="Szarkandi J.G."/>
            <person name="Papp V."/>
            <person name="Albert L."/>
            <person name="Andreopoulos W."/>
            <person name="Angelini C."/>
            <person name="Antonin V."/>
            <person name="Barry K.W."/>
            <person name="Bougher N.L."/>
            <person name="Buchanan P."/>
            <person name="Buyck B."/>
            <person name="Bense V."/>
            <person name="Catcheside P."/>
            <person name="Chovatia M."/>
            <person name="Cooper J."/>
            <person name="Damon W."/>
            <person name="Desjardin D."/>
            <person name="Finy P."/>
            <person name="Geml J."/>
            <person name="Haridas S."/>
            <person name="Hughes K."/>
            <person name="Justo A."/>
            <person name="Karasinski D."/>
            <person name="Kautmanova I."/>
            <person name="Kiss B."/>
            <person name="Kocsube S."/>
            <person name="Kotiranta H."/>
            <person name="LaButti K.M."/>
            <person name="Lechner B.E."/>
            <person name="Liimatainen K."/>
            <person name="Lipzen A."/>
            <person name="Lukacs Z."/>
            <person name="Mihaltcheva S."/>
            <person name="Morgado L.N."/>
            <person name="Niskanen T."/>
            <person name="Noordeloos M.E."/>
            <person name="Ohm R.A."/>
            <person name="Ortiz-Santana B."/>
            <person name="Ovrebo C."/>
            <person name="Racz N."/>
            <person name="Riley R."/>
            <person name="Savchenko A."/>
            <person name="Shiryaev A."/>
            <person name="Soop K."/>
            <person name="Spirin V."/>
            <person name="Szebenyi C."/>
            <person name="Tomsovsky M."/>
            <person name="Tulloss R.E."/>
            <person name="Uehling J."/>
            <person name="Grigoriev I.V."/>
            <person name="Vagvolgyi C."/>
            <person name="Papp T."/>
            <person name="Martin F.M."/>
            <person name="Miettinen O."/>
            <person name="Hibbett D.S."/>
            <person name="Nagy L.G."/>
        </authorList>
    </citation>
    <scope>NUCLEOTIDE SEQUENCE [LARGE SCALE GENOMIC DNA]</scope>
    <source>
        <strain evidence="1 2">CBS 962.96</strain>
    </source>
</reference>
<keyword evidence="2" id="KW-1185">Reference proteome</keyword>
<dbReference type="Proteomes" id="UP000297245">
    <property type="component" value="Unassembled WGS sequence"/>
</dbReference>